<feature type="compositionally biased region" description="Basic and acidic residues" evidence="1">
    <location>
        <begin position="229"/>
        <end position="238"/>
    </location>
</feature>
<keyword evidence="3" id="KW-1185">Reference proteome</keyword>
<organism evidence="2 3">
    <name type="scientific">Kwoniella heveanensis BCC8398</name>
    <dbReference type="NCBI Taxonomy" id="1296120"/>
    <lineage>
        <taxon>Eukaryota</taxon>
        <taxon>Fungi</taxon>
        <taxon>Dikarya</taxon>
        <taxon>Basidiomycota</taxon>
        <taxon>Agaricomycotina</taxon>
        <taxon>Tremellomycetes</taxon>
        <taxon>Tremellales</taxon>
        <taxon>Cryptococcaceae</taxon>
        <taxon>Kwoniella</taxon>
    </lineage>
</organism>
<evidence type="ECO:0000256" key="1">
    <source>
        <dbReference type="SAM" id="MobiDB-lite"/>
    </source>
</evidence>
<gene>
    <name evidence="2" type="ORF">I316_01208</name>
</gene>
<feature type="region of interest" description="Disordered" evidence="1">
    <location>
        <begin position="170"/>
        <end position="313"/>
    </location>
</feature>
<reference evidence="2 3" key="1">
    <citation type="submission" date="2013-07" db="EMBL/GenBank/DDBJ databases">
        <title>The Genome Sequence of Cryptococcus heveanensis BCC8398.</title>
        <authorList>
            <consortium name="The Broad Institute Genome Sequencing Platform"/>
            <person name="Cuomo C."/>
            <person name="Litvintseva A."/>
            <person name="Chen Y."/>
            <person name="Heitman J."/>
            <person name="Sun S."/>
            <person name="Springer D."/>
            <person name="Dromer F."/>
            <person name="Young S.K."/>
            <person name="Zeng Q."/>
            <person name="Gargeya S."/>
            <person name="Fitzgerald M."/>
            <person name="Abouelleil A."/>
            <person name="Alvarado L."/>
            <person name="Berlin A.M."/>
            <person name="Chapman S.B."/>
            <person name="Dewar J."/>
            <person name="Goldberg J."/>
            <person name="Griggs A."/>
            <person name="Gujja S."/>
            <person name="Hansen M."/>
            <person name="Howarth C."/>
            <person name="Imamovic A."/>
            <person name="Larimer J."/>
            <person name="McCowan C."/>
            <person name="Murphy C."/>
            <person name="Pearson M."/>
            <person name="Priest M."/>
            <person name="Roberts A."/>
            <person name="Saif S."/>
            <person name="Shea T."/>
            <person name="Sykes S."/>
            <person name="Wortman J."/>
            <person name="Nusbaum C."/>
            <person name="Birren B."/>
        </authorList>
    </citation>
    <scope>NUCLEOTIDE SEQUENCE [LARGE SCALE GENOMIC DNA]</scope>
    <source>
        <strain evidence="2 3">BCC8398</strain>
    </source>
</reference>
<dbReference type="OrthoDB" id="191651at2759"/>
<evidence type="ECO:0000313" key="2">
    <source>
        <dbReference type="EMBL" id="OCF37299.1"/>
    </source>
</evidence>
<protein>
    <submittedName>
        <fullName evidence="2">Uncharacterized protein</fullName>
    </submittedName>
</protein>
<accession>A0A1B9H1Z9</accession>
<dbReference type="STRING" id="1296120.A0A1B9H1Z9"/>
<feature type="region of interest" description="Disordered" evidence="1">
    <location>
        <begin position="35"/>
        <end position="136"/>
    </location>
</feature>
<sequence length="313" mass="33791">MARIEASAAAAFANDSLSGAPAHKPSILESIAASSAAALAARRPPPRDKGKDKFSNYSTAEQLGFVNPEELQEKSSYDVEQEIKGRAGEAGKWETVESEPSDLYTPPPGAGESSSLGEKRTWSNRQVEDEREENENWKIEYDRKGKRAAAYDPYDDDFDPATLLKSIKVKKKEEKILQDPAKVKKDDEGALKREGWSGKLELNASSSSSSSKAQVPALRDGMRYIDGGWVKKEDDNGHQNETIPPPSREEDVKPDLGKTNGAAASTSDGKEGLPDVEPLLSESTASPVEAAGGAGSGSSMFKKRRPPPSSRKK</sequence>
<dbReference type="AlphaFoldDB" id="A0A1B9H1Z9"/>
<dbReference type="Proteomes" id="UP000092666">
    <property type="component" value="Unassembled WGS sequence"/>
</dbReference>
<name>A0A1B9H1Z9_9TREE</name>
<feature type="compositionally biased region" description="Basic and acidic residues" evidence="1">
    <location>
        <begin position="247"/>
        <end position="256"/>
    </location>
</feature>
<feature type="compositionally biased region" description="Basic and acidic residues" evidence="1">
    <location>
        <begin position="71"/>
        <end position="95"/>
    </location>
</feature>
<feature type="compositionally biased region" description="Basic and acidic residues" evidence="1">
    <location>
        <begin position="45"/>
        <end position="54"/>
    </location>
</feature>
<feature type="compositionally biased region" description="Basic residues" evidence="1">
    <location>
        <begin position="301"/>
        <end position="313"/>
    </location>
</feature>
<dbReference type="EMBL" id="KI669493">
    <property type="protein sequence ID" value="OCF37299.1"/>
    <property type="molecule type" value="Genomic_DNA"/>
</dbReference>
<feature type="compositionally biased region" description="Basic and acidic residues" evidence="1">
    <location>
        <begin position="171"/>
        <end position="196"/>
    </location>
</feature>
<evidence type="ECO:0000313" key="3">
    <source>
        <dbReference type="Proteomes" id="UP000092666"/>
    </source>
</evidence>
<proteinExistence type="predicted"/>
<reference evidence="3" key="2">
    <citation type="submission" date="2013-12" db="EMBL/GenBank/DDBJ databases">
        <title>Evolution of pathogenesis and genome organization in the Tremellales.</title>
        <authorList>
            <person name="Cuomo C."/>
            <person name="Litvintseva A."/>
            <person name="Heitman J."/>
            <person name="Chen Y."/>
            <person name="Sun S."/>
            <person name="Springer D."/>
            <person name="Dromer F."/>
            <person name="Young S."/>
            <person name="Zeng Q."/>
            <person name="Chapman S."/>
            <person name="Gujja S."/>
            <person name="Saif S."/>
            <person name="Birren B."/>
        </authorList>
    </citation>
    <scope>NUCLEOTIDE SEQUENCE [LARGE SCALE GENOMIC DNA]</scope>
    <source>
        <strain evidence="3">BCC8398</strain>
    </source>
</reference>